<name>A0A5Q0GQP3_SACSY</name>
<keyword evidence="9" id="KW-0732">Signal</keyword>
<dbReference type="InterPro" id="IPR036852">
    <property type="entry name" value="Peptidase_S8/S53_dom_sf"/>
</dbReference>
<evidence type="ECO:0000259" key="10">
    <source>
        <dbReference type="Pfam" id="PF00082"/>
    </source>
</evidence>
<dbReference type="AlphaFoldDB" id="A0A5Q0GQP3"/>
<dbReference type="InterPro" id="IPR023828">
    <property type="entry name" value="Peptidase_S8_Ser-AS"/>
</dbReference>
<feature type="active site" description="Charge relay system" evidence="5 6">
    <location>
        <position position="651"/>
    </location>
</feature>
<feature type="active site" description="Charge relay system" evidence="5 6">
    <location>
        <position position="310"/>
    </location>
</feature>
<gene>
    <name evidence="11" type="ORF">EKG83_02095</name>
</gene>
<dbReference type="PRINTS" id="PR00723">
    <property type="entry name" value="SUBTILISIN"/>
</dbReference>
<feature type="region of interest" description="Disordered" evidence="8">
    <location>
        <begin position="78"/>
        <end position="105"/>
    </location>
</feature>
<evidence type="ECO:0000256" key="4">
    <source>
        <dbReference type="ARBA" id="ARBA00022825"/>
    </source>
</evidence>
<dbReference type="InterPro" id="IPR015500">
    <property type="entry name" value="Peptidase_S8_subtilisin-rel"/>
</dbReference>
<evidence type="ECO:0000256" key="9">
    <source>
        <dbReference type="SAM" id="SignalP"/>
    </source>
</evidence>
<dbReference type="RefSeq" id="WP_153277839.1">
    <property type="nucleotide sequence ID" value="NZ_CP034550.1"/>
</dbReference>
<feature type="compositionally biased region" description="Basic and acidic residues" evidence="8">
    <location>
        <begin position="87"/>
        <end position="105"/>
    </location>
</feature>
<sequence>MREDAMNHRRPVWAPAATAALLVSLVAGQAAAPGAPAALGAGSTPGGGVAGPIASVVGSGRAGAGPAALGPVVSAAHPAGALPLPPNHDRTRPRRGDEPPAERVDPALTRATGPVTAFVELATTPAAEAYGDQKARGAVDPAAAARAARRRTEDVADRVLAALRHRDAGTREVATTGNAVPGVLVTADAARLRELAALPEVRAIRRTVPKVLHNASAAQLTGVDRVWRDTGHRGEGMRIGVVDTGIDYTHADFGGPGTTAAHDAVDRTAPWTPTAKVVGGHDFAGDDYDANDPVRATPAPDPNPMDCQGHGTHVAGTAAGYGTNADGTAFTGDYGALTPEALNGMGIGPGVAPAAQLYALKIFGCSGATALVGQALDWSLDPNGDGDFGDRLDVVNLSLGGDYGGQDDPDSLFVRKVVEHGVVVVASAGNGGDSYDVGGSPANTPEALAVANTRDAFMLLDGVEADGARRSGQYSVGYPGYDALDLELPVVPVADQANADGCAPITQDLTDRFVWLEWDEDDATRECGSAPRTDNAQAAGARGVLLPADGDVFKAAIAGNAGIPVFQLTGTDSRAVRPALEAGTLRVRMTGALRNAAPTTIPDLADTVTPSSSRGSRGPVAAKPDVAAPGDTILSAAAGTGTGAVSLGGTSMAAPHVAGIAALVRQAHPDRSVEEVKAAIVNTATHDVTDGDDRTTGTREAPMRVGAGRVDAVDAVAADVLAMAAGDAGAVGISFGPVGVAGEEELTRPLEVVNKSAAWRTARLSYEPVTQVPGASFEVWPPVVVVPPGQSRAVDVRLRLVPGELRKVADPTVEKLQAGVARQFLAEASGLVVVRAGGPALRVPVYAAPKPVADVEAVLDGGVLRLGGRALDQGEGDEAYRSLMTAFELQGTSPELPACTEEVEVGCAVNESARGGDLRYVGAASDGTTVAFGVATWRDWVTLGSVNSPWIRIDTDADGAHDYVVEAVKPTNAAGVVTSDVWLARTTRVADGAVVDEQPLNGQYGDVDTNVMDSDVVVLPVLLSALGIDAGAGSARLTYTAGVSGLYPAPGDPEGFVDHVAEPMSFDPLHPGIGLRGGWSFTARVGDEVEVVRDPASAAVDRAGGLLVLHHHNASGDRVQVVG</sequence>
<feature type="chain" id="PRO_5025025638" evidence="9">
    <location>
        <begin position="33"/>
        <end position="1123"/>
    </location>
</feature>
<dbReference type="InterPro" id="IPR023827">
    <property type="entry name" value="Peptidase_S8_Asp-AS"/>
</dbReference>
<dbReference type="InterPro" id="IPR022398">
    <property type="entry name" value="Peptidase_S8_His-AS"/>
</dbReference>
<dbReference type="Pfam" id="PF00082">
    <property type="entry name" value="Peptidase_S8"/>
    <property type="match status" value="1"/>
</dbReference>
<feature type="domain" description="Peptidase S8/S53" evidence="10">
    <location>
        <begin position="234"/>
        <end position="697"/>
    </location>
</feature>
<dbReference type="InterPro" id="IPR050131">
    <property type="entry name" value="Peptidase_S8_subtilisin-like"/>
</dbReference>
<dbReference type="SUPFAM" id="SSF52743">
    <property type="entry name" value="Subtilisin-like"/>
    <property type="match status" value="1"/>
</dbReference>
<evidence type="ECO:0000256" key="1">
    <source>
        <dbReference type="ARBA" id="ARBA00011073"/>
    </source>
</evidence>
<evidence type="ECO:0000256" key="3">
    <source>
        <dbReference type="ARBA" id="ARBA00022801"/>
    </source>
</evidence>
<accession>A0A5Q0GQP3</accession>
<dbReference type="GO" id="GO:0004252">
    <property type="term" value="F:serine-type endopeptidase activity"/>
    <property type="evidence" value="ECO:0007669"/>
    <property type="project" value="UniProtKB-UniRule"/>
</dbReference>
<feature type="active site" description="Charge relay system" evidence="5 6">
    <location>
        <position position="243"/>
    </location>
</feature>
<dbReference type="PROSITE" id="PS51892">
    <property type="entry name" value="SUBTILASE"/>
    <property type="match status" value="1"/>
</dbReference>
<keyword evidence="2 6" id="KW-0645">Protease</keyword>
<dbReference type="OrthoDB" id="9813435at2"/>
<dbReference type="EMBL" id="CP034550">
    <property type="protein sequence ID" value="QFZ16416.1"/>
    <property type="molecule type" value="Genomic_DNA"/>
</dbReference>
<evidence type="ECO:0000313" key="12">
    <source>
        <dbReference type="Proteomes" id="UP000325787"/>
    </source>
</evidence>
<dbReference type="KEGG" id="ssyi:EKG83_02095"/>
<dbReference type="InterPro" id="IPR000209">
    <property type="entry name" value="Peptidase_S8/S53_dom"/>
</dbReference>
<feature type="signal peptide" evidence="9">
    <location>
        <begin position="1"/>
        <end position="32"/>
    </location>
</feature>
<proteinExistence type="inferred from homology"/>
<protein>
    <submittedName>
        <fullName evidence="11">Peptidase S8</fullName>
    </submittedName>
</protein>
<dbReference type="PROSITE" id="PS00138">
    <property type="entry name" value="SUBTILASE_SER"/>
    <property type="match status" value="1"/>
</dbReference>
<dbReference type="PANTHER" id="PTHR43806:SF11">
    <property type="entry name" value="CEREVISIN-RELATED"/>
    <property type="match status" value="1"/>
</dbReference>
<dbReference type="GO" id="GO:0006508">
    <property type="term" value="P:proteolysis"/>
    <property type="evidence" value="ECO:0007669"/>
    <property type="project" value="UniProtKB-KW"/>
</dbReference>
<evidence type="ECO:0000256" key="6">
    <source>
        <dbReference type="PROSITE-ProRule" id="PRU01240"/>
    </source>
</evidence>
<keyword evidence="4 6" id="KW-0720">Serine protease</keyword>
<dbReference type="InterPro" id="IPR034213">
    <property type="entry name" value="S8_Vpr-like"/>
</dbReference>
<keyword evidence="3 6" id="KW-0378">Hydrolase</keyword>
<evidence type="ECO:0000256" key="8">
    <source>
        <dbReference type="SAM" id="MobiDB-lite"/>
    </source>
</evidence>
<evidence type="ECO:0000256" key="2">
    <source>
        <dbReference type="ARBA" id="ARBA00022670"/>
    </source>
</evidence>
<evidence type="ECO:0000256" key="5">
    <source>
        <dbReference type="PIRSR" id="PIRSR615500-1"/>
    </source>
</evidence>
<dbReference type="Proteomes" id="UP000325787">
    <property type="component" value="Chromosome"/>
</dbReference>
<keyword evidence="12" id="KW-1185">Reference proteome</keyword>
<dbReference type="PANTHER" id="PTHR43806">
    <property type="entry name" value="PEPTIDASE S8"/>
    <property type="match status" value="1"/>
</dbReference>
<dbReference type="CDD" id="cd07474">
    <property type="entry name" value="Peptidases_S8_subtilisin_Vpr-like"/>
    <property type="match status" value="1"/>
</dbReference>
<dbReference type="PROSITE" id="PS00137">
    <property type="entry name" value="SUBTILASE_HIS"/>
    <property type="match status" value="1"/>
</dbReference>
<organism evidence="11 12">
    <name type="scientific">Saccharothrix syringae</name>
    <name type="common">Nocardiopsis syringae</name>
    <dbReference type="NCBI Taxonomy" id="103733"/>
    <lineage>
        <taxon>Bacteria</taxon>
        <taxon>Bacillati</taxon>
        <taxon>Actinomycetota</taxon>
        <taxon>Actinomycetes</taxon>
        <taxon>Pseudonocardiales</taxon>
        <taxon>Pseudonocardiaceae</taxon>
        <taxon>Saccharothrix</taxon>
    </lineage>
</organism>
<dbReference type="Gene3D" id="3.40.50.200">
    <property type="entry name" value="Peptidase S8/S53 domain"/>
    <property type="match status" value="2"/>
</dbReference>
<evidence type="ECO:0000313" key="11">
    <source>
        <dbReference type="EMBL" id="QFZ16416.1"/>
    </source>
</evidence>
<evidence type="ECO:0000256" key="7">
    <source>
        <dbReference type="RuleBase" id="RU003355"/>
    </source>
</evidence>
<feature type="region of interest" description="Disordered" evidence="8">
    <location>
        <begin position="602"/>
        <end position="627"/>
    </location>
</feature>
<dbReference type="PROSITE" id="PS00136">
    <property type="entry name" value="SUBTILASE_ASP"/>
    <property type="match status" value="1"/>
</dbReference>
<comment type="similarity">
    <text evidence="1 6 7">Belongs to the peptidase S8 family.</text>
</comment>
<reference evidence="12" key="1">
    <citation type="journal article" date="2021" name="Curr. Microbiol.">
        <title>Complete genome of nocamycin-producing strain Saccharothrix syringae NRRL B-16468 reveals the biosynthetic potential for secondary metabolites.</title>
        <authorList>
            <person name="Mo X."/>
            <person name="Yang S."/>
        </authorList>
    </citation>
    <scope>NUCLEOTIDE SEQUENCE [LARGE SCALE GENOMIC DNA]</scope>
    <source>
        <strain evidence="12">ATCC 51364 / DSM 43886 / JCM 6844 / KCTC 9398 / NBRC 14523 / NRRL B-16468 / INA 2240</strain>
    </source>
</reference>